<feature type="transmembrane region" description="Helical" evidence="1">
    <location>
        <begin position="20"/>
        <end position="43"/>
    </location>
</feature>
<organism evidence="2 3">
    <name type="scientific">Arthrobacter phage Salgado</name>
    <dbReference type="NCBI Taxonomy" id="1772314"/>
    <lineage>
        <taxon>Viruses</taxon>
        <taxon>Duplodnaviria</taxon>
        <taxon>Heunggongvirae</taxon>
        <taxon>Uroviricota</taxon>
        <taxon>Caudoviricetes</taxon>
        <taxon>Laroyevirus</taxon>
        <taxon>Laroyevirus salgado</taxon>
    </lineage>
</organism>
<gene>
    <name evidence="2" type="primary">92</name>
    <name evidence="2" type="ORF">SALGADO_92</name>
</gene>
<evidence type="ECO:0000313" key="3">
    <source>
        <dbReference type="Proteomes" id="UP000223391"/>
    </source>
</evidence>
<reference evidence="3" key="1">
    <citation type="submission" date="2015-11" db="EMBL/GenBank/DDBJ databases">
        <authorList>
            <person name="Greene A."/>
            <person name="Schneider V.M."/>
            <person name="Bradley K.W."/>
            <person name="Asai D.J."/>
            <person name="Bowman C.A."/>
            <person name="Russell D.A."/>
            <person name="Pope W.H."/>
            <person name="Jacobs-Sera D."/>
            <person name="Hendrix R.W."/>
            <person name="Hatfull G.F."/>
        </authorList>
    </citation>
    <scope>NUCLEOTIDE SEQUENCE [LARGE SCALE GENOMIC DNA]</scope>
</reference>
<name>A0A0U4K1A1_9CAUD</name>
<keyword evidence="3" id="KW-1185">Reference proteome</keyword>
<dbReference type="GeneID" id="65071704"/>
<dbReference type="RefSeq" id="YP_010082701.1">
    <property type="nucleotide sequence ID" value="NC_055033.1"/>
</dbReference>
<keyword evidence="1" id="KW-1133">Transmembrane helix</keyword>
<evidence type="ECO:0000313" key="2">
    <source>
        <dbReference type="EMBL" id="ALY10258.1"/>
    </source>
</evidence>
<keyword evidence="1" id="KW-0472">Membrane</keyword>
<protein>
    <submittedName>
        <fullName evidence="2">Uncharacterized protein</fullName>
    </submittedName>
</protein>
<keyword evidence="1" id="KW-0812">Transmembrane</keyword>
<accession>A0A0U4K1A1</accession>
<proteinExistence type="predicted"/>
<dbReference type="Proteomes" id="UP000223391">
    <property type="component" value="Segment"/>
</dbReference>
<dbReference type="EMBL" id="KU160664">
    <property type="protein sequence ID" value="ALY10258.1"/>
    <property type="molecule type" value="Genomic_DNA"/>
</dbReference>
<evidence type="ECO:0000256" key="1">
    <source>
        <dbReference type="SAM" id="Phobius"/>
    </source>
</evidence>
<sequence length="44" mass="4682">MEQHSRTYLTIRELTRGAFVMVLLTAPILIAGALGNALVGALAK</sequence>
<dbReference type="KEGG" id="vg:65071704"/>